<evidence type="ECO:0000313" key="2">
    <source>
        <dbReference type="EMBL" id="NRF70351.1"/>
    </source>
</evidence>
<accession>A0ABX2ENX2</accession>
<dbReference type="SUPFAM" id="SSF48452">
    <property type="entry name" value="TPR-like"/>
    <property type="match status" value="1"/>
</dbReference>
<dbReference type="InterPro" id="IPR016181">
    <property type="entry name" value="Acyl_CoA_acyltransferase"/>
</dbReference>
<protein>
    <submittedName>
        <fullName evidence="2">GNAT family N-acetyltransferase</fullName>
    </submittedName>
</protein>
<dbReference type="Proteomes" id="UP000737171">
    <property type="component" value="Unassembled WGS sequence"/>
</dbReference>
<dbReference type="RefSeq" id="WP_173129221.1">
    <property type="nucleotide sequence ID" value="NZ_JABRWJ010000008.1"/>
</dbReference>
<organism evidence="2 3">
    <name type="scientific">Pseudaquabacterium terrae</name>
    <dbReference type="NCBI Taxonomy" id="2732868"/>
    <lineage>
        <taxon>Bacteria</taxon>
        <taxon>Pseudomonadati</taxon>
        <taxon>Pseudomonadota</taxon>
        <taxon>Betaproteobacteria</taxon>
        <taxon>Burkholderiales</taxon>
        <taxon>Sphaerotilaceae</taxon>
        <taxon>Pseudaquabacterium</taxon>
    </lineage>
</organism>
<comment type="caution">
    <text evidence="2">The sequence shown here is derived from an EMBL/GenBank/DDBJ whole genome shotgun (WGS) entry which is preliminary data.</text>
</comment>
<dbReference type="InterPro" id="IPR011990">
    <property type="entry name" value="TPR-like_helical_dom_sf"/>
</dbReference>
<reference evidence="2 3" key="1">
    <citation type="submission" date="2020-05" db="EMBL/GenBank/DDBJ databases">
        <title>Aquincola sp. isolate from soil.</title>
        <authorList>
            <person name="Han J."/>
            <person name="Kim D.-U."/>
        </authorList>
    </citation>
    <scope>NUCLEOTIDE SEQUENCE [LARGE SCALE GENOMIC DNA]</scope>
    <source>
        <strain evidence="2 3">S2</strain>
    </source>
</reference>
<sequence length="352" mass="39047">MVQASREGELQAWLQRGDWPRLQAHFGEREPSTALEYAAHALLLTRAQRTPERGARIVADWRHACRLQPGNLLHFVNLAQALIDAGESAEACTLAAGLVRRAPQAYPALEKLCLALQAAGRWSEAADAGDRAAQLAATAGAGLPEPMQAARAALASRWWEPQPIGGATLRLPLSDDLPFVRTAFNDTAFMPRFHRYQRGEEPAVREFVERAQRPPRETRRRDWIVVDRAGRAAGLVSIVDIDFLNRRGELLVGVPDTDYRSGAEALALKASIGAIAFAFDRLQLDKLVSYVYGDNPVAQANTLHLGFTREGLLRSHLADGDQRIDLHVNGLLRSEFDADARLQRMRRRWTST</sequence>
<feature type="domain" description="N-acetyltransferase" evidence="1">
    <location>
        <begin position="168"/>
        <end position="308"/>
    </location>
</feature>
<dbReference type="SUPFAM" id="SSF55729">
    <property type="entry name" value="Acyl-CoA N-acyltransferases (Nat)"/>
    <property type="match status" value="1"/>
</dbReference>
<dbReference type="Gene3D" id="1.25.40.10">
    <property type="entry name" value="Tetratricopeptide repeat domain"/>
    <property type="match status" value="1"/>
</dbReference>
<dbReference type="Gene3D" id="3.40.630.30">
    <property type="match status" value="1"/>
</dbReference>
<evidence type="ECO:0000313" key="3">
    <source>
        <dbReference type="Proteomes" id="UP000737171"/>
    </source>
</evidence>
<name>A0ABX2ENX2_9BURK</name>
<proteinExistence type="predicted"/>
<dbReference type="Pfam" id="PF13302">
    <property type="entry name" value="Acetyltransf_3"/>
    <property type="match status" value="1"/>
</dbReference>
<keyword evidence="3" id="KW-1185">Reference proteome</keyword>
<dbReference type="InterPro" id="IPR000182">
    <property type="entry name" value="GNAT_dom"/>
</dbReference>
<dbReference type="EMBL" id="JABRWJ010000008">
    <property type="protein sequence ID" value="NRF70351.1"/>
    <property type="molecule type" value="Genomic_DNA"/>
</dbReference>
<gene>
    <name evidence="2" type="ORF">HLB44_25405</name>
</gene>
<evidence type="ECO:0000259" key="1">
    <source>
        <dbReference type="Pfam" id="PF13302"/>
    </source>
</evidence>